<dbReference type="InterPro" id="IPR002347">
    <property type="entry name" value="SDR_fam"/>
</dbReference>
<keyword evidence="2" id="KW-0560">Oxidoreductase</keyword>
<sequence>MAVWLITGASRGLGSAIARAALAEGHTVVAGARNVPAAAAELPHSDALTVIDLDVTNSAQVSAVADATAKRHGGIDVLVNNAGYSVLGAVEELTDTETRDMFEVNVFGLHRMTRAVLPHMRARGRGRILNIGSVGGFAAVASSGLYGATKFAVEAITEALALELRGSGVSATVIEPGAFRTDFLSPRSVRFAATEIDAYADTAGAARTAFAALDGHQPGDPDKAAAAILAVAAADPAPLRVQLGRDCVARVERKLLDVCQELGRWRAIAESTDFSTSPAESTSGTRTVGAA</sequence>
<proteinExistence type="inferred from homology"/>
<dbReference type="InterPro" id="IPR036291">
    <property type="entry name" value="NAD(P)-bd_dom_sf"/>
</dbReference>
<evidence type="ECO:0000313" key="5">
    <source>
        <dbReference type="Proteomes" id="UP000011200"/>
    </source>
</evidence>
<accession>A0A2U9PPR2</accession>
<comment type="similarity">
    <text evidence="1 3">Belongs to the short-chain dehydrogenases/reductases (SDR) family.</text>
</comment>
<dbReference type="SUPFAM" id="SSF51735">
    <property type="entry name" value="NAD(P)-binding Rossmann-fold domains"/>
    <property type="match status" value="1"/>
</dbReference>
<evidence type="ECO:0000256" key="3">
    <source>
        <dbReference type="RuleBase" id="RU000363"/>
    </source>
</evidence>
<evidence type="ECO:0000256" key="2">
    <source>
        <dbReference type="ARBA" id="ARBA00023002"/>
    </source>
</evidence>
<protein>
    <submittedName>
        <fullName evidence="4">Short-chain dehydrogenase/reductase SDR</fullName>
    </submittedName>
</protein>
<reference evidence="4 5" key="1">
    <citation type="journal article" date="2013" name="Genome Announc.">
        <title>Draft genome sequence of MKD8, a conjugal recipient Mycobacterium smegmatis strain.</title>
        <authorList>
            <person name="Gray T.A."/>
            <person name="Palumbo M.J."/>
            <person name="Derbyshire K.M."/>
        </authorList>
    </citation>
    <scope>NUCLEOTIDE SEQUENCE [LARGE SCALE GENOMIC DNA]</scope>
    <source>
        <strain evidence="4 5">MKD8</strain>
    </source>
</reference>
<dbReference type="Pfam" id="PF00106">
    <property type="entry name" value="adh_short"/>
    <property type="match status" value="1"/>
</dbReference>
<name>A0A2U9PPR2_MYCSE</name>
<dbReference type="CDD" id="cd05374">
    <property type="entry name" value="17beta-HSD-like_SDR_c"/>
    <property type="match status" value="1"/>
</dbReference>
<dbReference type="EMBL" id="CP027541">
    <property type="protein sequence ID" value="AWT53759.1"/>
    <property type="molecule type" value="Genomic_DNA"/>
</dbReference>
<dbReference type="InterPro" id="IPR020904">
    <property type="entry name" value="Sc_DH/Rdtase_CS"/>
</dbReference>
<dbReference type="PRINTS" id="PR00080">
    <property type="entry name" value="SDRFAMILY"/>
</dbReference>
<dbReference type="InterPro" id="IPR051911">
    <property type="entry name" value="SDR_oxidoreductase"/>
</dbReference>
<organism evidence="4 5">
    <name type="scientific">Mycolicibacterium smegmatis (strain MKD8)</name>
    <name type="common">Mycobacterium smegmatis</name>
    <dbReference type="NCBI Taxonomy" id="1214915"/>
    <lineage>
        <taxon>Bacteria</taxon>
        <taxon>Bacillati</taxon>
        <taxon>Actinomycetota</taxon>
        <taxon>Actinomycetes</taxon>
        <taxon>Mycobacteriales</taxon>
        <taxon>Mycobacteriaceae</taxon>
        <taxon>Mycolicibacterium</taxon>
    </lineage>
</organism>
<gene>
    <name evidence="4" type="ORF">D806_027810</name>
</gene>
<reference evidence="5" key="2">
    <citation type="submission" date="2018-03" db="EMBL/GenBank/DDBJ databases">
        <authorList>
            <person name="Derbyshire K."/>
            <person name="Gray T.A."/>
            <person name="Champion M."/>
        </authorList>
    </citation>
    <scope>NUCLEOTIDE SEQUENCE [LARGE SCALE GENOMIC DNA]</scope>
    <source>
        <strain evidence="5">MKD8</strain>
    </source>
</reference>
<dbReference type="PROSITE" id="PS00061">
    <property type="entry name" value="ADH_SHORT"/>
    <property type="match status" value="1"/>
</dbReference>
<evidence type="ECO:0000313" key="4">
    <source>
        <dbReference type="EMBL" id="AWT53759.1"/>
    </source>
</evidence>
<dbReference type="GeneID" id="93457588"/>
<dbReference type="AlphaFoldDB" id="A0A2U9PPR2"/>
<dbReference type="GO" id="GO:0016491">
    <property type="term" value="F:oxidoreductase activity"/>
    <property type="evidence" value="ECO:0007669"/>
    <property type="project" value="UniProtKB-KW"/>
</dbReference>
<dbReference type="SMR" id="A0A2U9PPR2"/>
<dbReference type="PANTHER" id="PTHR43976:SF16">
    <property type="entry name" value="SHORT-CHAIN DEHYDROGENASE_REDUCTASE FAMILY PROTEIN"/>
    <property type="match status" value="1"/>
</dbReference>
<dbReference type="Proteomes" id="UP000011200">
    <property type="component" value="Chromosome"/>
</dbReference>
<dbReference type="PANTHER" id="PTHR43976">
    <property type="entry name" value="SHORT CHAIN DEHYDROGENASE"/>
    <property type="match status" value="1"/>
</dbReference>
<evidence type="ECO:0000256" key="1">
    <source>
        <dbReference type="ARBA" id="ARBA00006484"/>
    </source>
</evidence>
<dbReference type="RefSeq" id="WP_003894197.1">
    <property type="nucleotide sequence ID" value="NZ_CP027541.1"/>
</dbReference>
<dbReference type="Gene3D" id="3.40.50.720">
    <property type="entry name" value="NAD(P)-binding Rossmann-like Domain"/>
    <property type="match status" value="1"/>
</dbReference>
<dbReference type="PRINTS" id="PR00081">
    <property type="entry name" value="GDHRDH"/>
</dbReference>